<evidence type="ECO:0000256" key="6">
    <source>
        <dbReference type="ARBA" id="ARBA00022833"/>
    </source>
</evidence>
<feature type="domain" description="HIT-type" evidence="14">
    <location>
        <begin position="38"/>
        <end position="72"/>
    </location>
</feature>
<evidence type="ECO:0000256" key="9">
    <source>
        <dbReference type="ARBA" id="ARBA00049654"/>
    </source>
</evidence>
<dbReference type="GO" id="GO:0042254">
    <property type="term" value="P:ribosome biogenesis"/>
    <property type="evidence" value="ECO:0007669"/>
    <property type="project" value="UniProtKB-KW"/>
</dbReference>
<dbReference type="Pfam" id="PF04438">
    <property type="entry name" value="zf-HIT"/>
    <property type="match status" value="1"/>
</dbReference>
<dbReference type="InterPro" id="IPR007529">
    <property type="entry name" value="Znf_HIT"/>
</dbReference>
<keyword evidence="3" id="KW-0597">Phosphoprotein</keyword>
<sequence>MVNSKDLHTMENFVNSATGNMEQNGQEQSLQKKEVLKCWSCKDKVAKYKCPKCSIRTCSVECVKHHKKLNECDGIRCKTEYVAKENFTETNLLSDYKFLEEVNRCACTNDRNVLPYPKSKNV</sequence>
<dbReference type="Ensembl" id="ENSCINT00000013483.3">
    <property type="protein sequence ID" value="ENSCINP00000013483.3"/>
    <property type="gene ID" value="ENSCING00000012888.2"/>
</dbReference>
<evidence type="ECO:0000313" key="15">
    <source>
        <dbReference type="Ensembl" id="ENSCINP00000013483.3"/>
    </source>
</evidence>
<reference evidence="15" key="4">
    <citation type="submission" date="2025-09" db="UniProtKB">
        <authorList>
            <consortium name="Ensembl"/>
        </authorList>
    </citation>
    <scope>IDENTIFICATION</scope>
</reference>
<dbReference type="STRING" id="7719.ENSCINP00000013483"/>
<protein>
    <recommendedName>
        <fullName evidence="11">Box C/D snoRNA protein 1</fullName>
    </recommendedName>
    <alternativeName>
        <fullName evidence="12">Zinc finger HIT domain-containing protein 6</fullName>
    </alternativeName>
</protein>
<keyword evidence="2" id="KW-0690">Ribosome biogenesis</keyword>
<dbReference type="PANTHER" id="PTHR13483">
    <property type="entry name" value="BOX C_D SNORNA PROTEIN 1-RELATED"/>
    <property type="match status" value="1"/>
</dbReference>
<evidence type="ECO:0000256" key="13">
    <source>
        <dbReference type="PROSITE-ProRule" id="PRU00453"/>
    </source>
</evidence>
<dbReference type="PROSITE" id="PS51083">
    <property type="entry name" value="ZF_HIT"/>
    <property type="match status" value="1"/>
</dbReference>
<dbReference type="Gene3D" id="3.30.60.190">
    <property type="match status" value="1"/>
</dbReference>
<keyword evidence="7" id="KW-0832">Ubl conjugation</keyword>
<evidence type="ECO:0000256" key="5">
    <source>
        <dbReference type="ARBA" id="ARBA00022771"/>
    </source>
</evidence>
<keyword evidence="6" id="KW-0862">Zinc</keyword>
<evidence type="ECO:0000256" key="7">
    <source>
        <dbReference type="ARBA" id="ARBA00022843"/>
    </source>
</evidence>
<dbReference type="PANTHER" id="PTHR13483:SF3">
    <property type="entry name" value="BOX C_D SNORNA PROTEIN 1"/>
    <property type="match status" value="1"/>
</dbReference>
<comment type="similarity">
    <text evidence="9">Belongs to the BCD1 family.</text>
</comment>
<reference evidence="15" key="2">
    <citation type="journal article" date="2008" name="Genome Biol.">
        <title>Improved genome assembly and evidence-based global gene model set for the chordate Ciona intestinalis: new insight into intron and operon populations.</title>
        <authorList>
            <person name="Satou Y."/>
            <person name="Mineta K."/>
            <person name="Ogasawara M."/>
            <person name="Sasakura Y."/>
            <person name="Shoguchi E."/>
            <person name="Ueno K."/>
            <person name="Yamada L."/>
            <person name="Matsumoto J."/>
            <person name="Wasserscheid J."/>
            <person name="Dewar K."/>
            <person name="Wiley G.B."/>
            <person name="Macmil S.L."/>
            <person name="Roe B.A."/>
            <person name="Zeller R.W."/>
            <person name="Hastings K.E."/>
            <person name="Lemaire P."/>
            <person name="Lindquist E."/>
            <person name="Endo T."/>
            <person name="Hotta K."/>
            <person name="Inaba K."/>
        </authorList>
    </citation>
    <scope>NUCLEOTIDE SEQUENCE [LARGE SCALE GENOMIC DNA]</scope>
    <source>
        <strain evidence="15">wild type</strain>
    </source>
</reference>
<dbReference type="GO" id="GO:0008270">
    <property type="term" value="F:zinc ion binding"/>
    <property type="evidence" value="ECO:0007669"/>
    <property type="project" value="UniProtKB-UniRule"/>
</dbReference>
<accession>F6RIF9</accession>
<dbReference type="FunFam" id="3.30.60.190:FF:000001">
    <property type="entry name" value="box C/D snoRNA protein 1"/>
    <property type="match status" value="1"/>
</dbReference>
<keyword evidence="5 13" id="KW-0863">Zinc-finger</keyword>
<reference evidence="15" key="3">
    <citation type="submission" date="2025-08" db="UniProtKB">
        <authorList>
            <consortium name="Ensembl"/>
        </authorList>
    </citation>
    <scope>IDENTIFICATION</scope>
</reference>
<dbReference type="AlphaFoldDB" id="F6RIF9"/>
<dbReference type="HOGENOM" id="CLU_2031785_0_0_1"/>
<keyword evidence="1" id="KW-1017">Isopeptide bond</keyword>
<dbReference type="InterPro" id="IPR051639">
    <property type="entry name" value="BCD1"/>
</dbReference>
<dbReference type="CDD" id="cd23023">
    <property type="entry name" value="zf-HIT_BCD1"/>
    <property type="match status" value="1"/>
</dbReference>
<organism evidence="15 16">
    <name type="scientific">Ciona intestinalis</name>
    <name type="common">Transparent sea squirt</name>
    <name type="synonym">Ascidia intestinalis</name>
    <dbReference type="NCBI Taxonomy" id="7719"/>
    <lineage>
        <taxon>Eukaryota</taxon>
        <taxon>Metazoa</taxon>
        <taxon>Chordata</taxon>
        <taxon>Tunicata</taxon>
        <taxon>Ascidiacea</taxon>
        <taxon>Phlebobranchia</taxon>
        <taxon>Cionidae</taxon>
        <taxon>Ciona</taxon>
    </lineage>
</organism>
<dbReference type="InParanoid" id="F6RIF9"/>
<proteinExistence type="inferred from homology"/>
<reference evidence="16" key="1">
    <citation type="journal article" date="2002" name="Science">
        <title>The draft genome of Ciona intestinalis: insights into chordate and vertebrate origins.</title>
        <authorList>
            <person name="Dehal P."/>
            <person name="Satou Y."/>
            <person name="Campbell R.K."/>
            <person name="Chapman J."/>
            <person name="Degnan B."/>
            <person name="De Tomaso A."/>
            <person name="Davidson B."/>
            <person name="Di Gregorio A."/>
            <person name="Gelpke M."/>
            <person name="Goodstein D.M."/>
            <person name="Harafuji N."/>
            <person name="Hastings K.E."/>
            <person name="Ho I."/>
            <person name="Hotta K."/>
            <person name="Huang W."/>
            <person name="Kawashima T."/>
            <person name="Lemaire P."/>
            <person name="Martinez D."/>
            <person name="Meinertzhagen I.A."/>
            <person name="Necula S."/>
            <person name="Nonaka M."/>
            <person name="Putnam N."/>
            <person name="Rash S."/>
            <person name="Saiga H."/>
            <person name="Satake M."/>
            <person name="Terry A."/>
            <person name="Yamada L."/>
            <person name="Wang H.G."/>
            <person name="Awazu S."/>
            <person name="Azumi K."/>
            <person name="Boore J."/>
            <person name="Branno M."/>
            <person name="Chin-Bow S."/>
            <person name="DeSantis R."/>
            <person name="Doyle S."/>
            <person name="Francino P."/>
            <person name="Keys D.N."/>
            <person name="Haga S."/>
            <person name="Hayashi H."/>
            <person name="Hino K."/>
            <person name="Imai K.S."/>
            <person name="Inaba K."/>
            <person name="Kano S."/>
            <person name="Kobayashi K."/>
            <person name="Kobayashi M."/>
            <person name="Lee B.I."/>
            <person name="Makabe K.W."/>
            <person name="Manohar C."/>
            <person name="Matassi G."/>
            <person name="Medina M."/>
            <person name="Mochizuki Y."/>
            <person name="Mount S."/>
            <person name="Morishita T."/>
            <person name="Miura S."/>
            <person name="Nakayama A."/>
            <person name="Nishizaka S."/>
            <person name="Nomoto H."/>
            <person name="Ohta F."/>
            <person name="Oishi K."/>
            <person name="Rigoutsos I."/>
            <person name="Sano M."/>
            <person name="Sasaki A."/>
            <person name="Sasakura Y."/>
            <person name="Shoguchi E."/>
            <person name="Shin-i T."/>
            <person name="Spagnuolo A."/>
            <person name="Stainier D."/>
            <person name="Suzuki M.M."/>
            <person name="Tassy O."/>
            <person name="Takatori N."/>
            <person name="Tokuoka M."/>
            <person name="Yagi K."/>
            <person name="Yoshizaki F."/>
            <person name="Wada S."/>
            <person name="Zhang C."/>
            <person name="Hyatt P.D."/>
            <person name="Larimer F."/>
            <person name="Detter C."/>
            <person name="Doggett N."/>
            <person name="Glavina T."/>
            <person name="Hawkins T."/>
            <person name="Richardson P."/>
            <person name="Lucas S."/>
            <person name="Kohara Y."/>
            <person name="Levine M."/>
            <person name="Satoh N."/>
            <person name="Rokhsar D.S."/>
        </authorList>
    </citation>
    <scope>NUCLEOTIDE SEQUENCE [LARGE SCALE GENOMIC DNA]</scope>
</reference>
<evidence type="ECO:0000256" key="2">
    <source>
        <dbReference type="ARBA" id="ARBA00022517"/>
    </source>
</evidence>
<keyword evidence="4" id="KW-0479">Metal-binding</keyword>
<evidence type="ECO:0000256" key="11">
    <source>
        <dbReference type="ARBA" id="ARBA00068630"/>
    </source>
</evidence>
<dbReference type="Proteomes" id="UP000008144">
    <property type="component" value="Chromosome 9"/>
</dbReference>
<comment type="function">
    <text evidence="8">Required for box C/D snoRNAs accumulation involved in snoRNA processing, snoRNA transport to the nucleolus and ribosome biogenesis.</text>
</comment>
<comment type="subunit">
    <text evidence="10">Interacts with FBL, SNU13, NOP58, NUFIP1, RUVBL1, RUVBL2 and TAF9. Interacts (via HIT-type zinc finger) with the RUVBL1/RUVBL2 complex in the presence of ADP.</text>
</comment>
<evidence type="ECO:0000256" key="3">
    <source>
        <dbReference type="ARBA" id="ARBA00022553"/>
    </source>
</evidence>
<keyword evidence="16" id="KW-1185">Reference proteome</keyword>
<evidence type="ECO:0000313" key="16">
    <source>
        <dbReference type="Proteomes" id="UP000008144"/>
    </source>
</evidence>
<evidence type="ECO:0000256" key="8">
    <source>
        <dbReference type="ARBA" id="ARBA00049598"/>
    </source>
</evidence>
<dbReference type="GeneTree" id="ENSGT00390000017201"/>
<name>F6RIF9_CIOIN</name>
<evidence type="ECO:0000256" key="4">
    <source>
        <dbReference type="ARBA" id="ARBA00022723"/>
    </source>
</evidence>
<dbReference type="SUPFAM" id="SSF144232">
    <property type="entry name" value="HIT/MYND zinc finger-like"/>
    <property type="match status" value="1"/>
</dbReference>
<evidence type="ECO:0000256" key="1">
    <source>
        <dbReference type="ARBA" id="ARBA00022499"/>
    </source>
</evidence>
<dbReference type="EMBL" id="EAAA01003000">
    <property type="status" value="NOT_ANNOTATED_CDS"/>
    <property type="molecule type" value="Genomic_DNA"/>
</dbReference>
<evidence type="ECO:0000256" key="10">
    <source>
        <dbReference type="ARBA" id="ARBA00061949"/>
    </source>
</evidence>
<evidence type="ECO:0000259" key="14">
    <source>
        <dbReference type="PROSITE" id="PS51083"/>
    </source>
</evidence>
<evidence type="ECO:0000256" key="12">
    <source>
        <dbReference type="ARBA" id="ARBA00077531"/>
    </source>
</evidence>